<sequence length="88" mass="9924">MFLGEQTTVSGERRDLRLADDSDLEDGMRPRDLPPPPPPPPQRSRRLKGRKRLIAPDASPALPSSTNQQRQTRDAPPLILRKVRNPQP</sequence>
<feature type="compositionally biased region" description="Pro residues" evidence="1">
    <location>
        <begin position="33"/>
        <end position="42"/>
    </location>
</feature>
<protein>
    <submittedName>
        <fullName evidence="2">Uncharacterized protein</fullName>
    </submittedName>
</protein>
<comment type="caution">
    <text evidence="2">The sequence shown here is derived from an EMBL/GenBank/DDBJ whole genome shotgun (WGS) entry which is preliminary data.</text>
</comment>
<feature type="region of interest" description="Disordered" evidence="1">
    <location>
        <begin position="1"/>
        <end position="88"/>
    </location>
</feature>
<dbReference type="EMBL" id="BMAO01039409">
    <property type="protein sequence ID" value="GFR31259.1"/>
    <property type="molecule type" value="Genomic_DNA"/>
</dbReference>
<organism evidence="2 3">
    <name type="scientific">Trichonephila clavata</name>
    <name type="common">Joro spider</name>
    <name type="synonym">Nephila clavata</name>
    <dbReference type="NCBI Taxonomy" id="2740835"/>
    <lineage>
        <taxon>Eukaryota</taxon>
        <taxon>Metazoa</taxon>
        <taxon>Ecdysozoa</taxon>
        <taxon>Arthropoda</taxon>
        <taxon>Chelicerata</taxon>
        <taxon>Arachnida</taxon>
        <taxon>Araneae</taxon>
        <taxon>Araneomorphae</taxon>
        <taxon>Entelegynae</taxon>
        <taxon>Araneoidea</taxon>
        <taxon>Nephilidae</taxon>
        <taxon>Trichonephila</taxon>
    </lineage>
</organism>
<dbReference type="Proteomes" id="UP000887116">
    <property type="component" value="Unassembled WGS sequence"/>
</dbReference>
<evidence type="ECO:0000313" key="3">
    <source>
        <dbReference type="Proteomes" id="UP000887116"/>
    </source>
</evidence>
<keyword evidence="3" id="KW-1185">Reference proteome</keyword>
<name>A0A8X6HWQ1_TRICU</name>
<evidence type="ECO:0000256" key="1">
    <source>
        <dbReference type="SAM" id="MobiDB-lite"/>
    </source>
</evidence>
<feature type="compositionally biased region" description="Basic residues" evidence="1">
    <location>
        <begin position="43"/>
        <end position="53"/>
    </location>
</feature>
<dbReference type="AlphaFoldDB" id="A0A8X6HWQ1"/>
<feature type="compositionally biased region" description="Basic and acidic residues" evidence="1">
    <location>
        <begin position="11"/>
        <end position="32"/>
    </location>
</feature>
<evidence type="ECO:0000313" key="2">
    <source>
        <dbReference type="EMBL" id="GFR31259.1"/>
    </source>
</evidence>
<proteinExistence type="predicted"/>
<accession>A0A8X6HWQ1</accession>
<reference evidence="2" key="1">
    <citation type="submission" date="2020-07" db="EMBL/GenBank/DDBJ databases">
        <title>Multicomponent nature underlies the extraordinary mechanical properties of spider dragline silk.</title>
        <authorList>
            <person name="Kono N."/>
            <person name="Nakamura H."/>
            <person name="Mori M."/>
            <person name="Yoshida Y."/>
            <person name="Ohtoshi R."/>
            <person name="Malay A.D."/>
            <person name="Moran D.A.P."/>
            <person name="Tomita M."/>
            <person name="Numata K."/>
            <person name="Arakawa K."/>
        </authorList>
    </citation>
    <scope>NUCLEOTIDE SEQUENCE</scope>
</reference>
<gene>
    <name evidence="2" type="ORF">TNCT_323681</name>
</gene>
<feature type="compositionally biased region" description="Polar residues" evidence="1">
    <location>
        <begin position="1"/>
        <end position="10"/>
    </location>
</feature>